<dbReference type="PANTHER" id="PTHR12730">
    <property type="entry name" value="HSDA/SDA1-RELATED"/>
    <property type="match status" value="1"/>
</dbReference>
<comment type="function">
    <text evidence="1">Required for 60S pre-ribosomal subunits export to the cytoplasm.</text>
</comment>
<dbReference type="GO" id="GO:0000055">
    <property type="term" value="P:ribosomal large subunit export from nucleus"/>
    <property type="evidence" value="ECO:0007669"/>
    <property type="project" value="UniProtKB-UniRule"/>
</dbReference>
<evidence type="ECO:0000256" key="1">
    <source>
        <dbReference type="RuleBase" id="RU365057"/>
    </source>
</evidence>
<protein>
    <recommendedName>
        <fullName evidence="1">Protein SDA1</fullName>
    </recommendedName>
</protein>
<dbReference type="GO" id="GO:0015031">
    <property type="term" value="P:protein transport"/>
    <property type="evidence" value="ECO:0007669"/>
    <property type="project" value="UniProtKB-KW"/>
</dbReference>
<keyword evidence="1" id="KW-0653">Protein transport</keyword>
<dbReference type="GO" id="GO:0042273">
    <property type="term" value="P:ribosomal large subunit biogenesis"/>
    <property type="evidence" value="ECO:0007669"/>
    <property type="project" value="UniProtKB-UniRule"/>
</dbReference>
<comment type="subcellular location">
    <subcellularLocation>
        <location evidence="1">Nucleus</location>
        <location evidence="1">Nucleolus</location>
    </subcellularLocation>
</comment>
<evidence type="ECO:0000313" key="4">
    <source>
        <dbReference type="EMBL" id="KAL0163196.1"/>
    </source>
</evidence>
<name>A0ABD0NPL3_CIRMR</name>
<evidence type="ECO:0000256" key="2">
    <source>
        <dbReference type="SAM" id="MobiDB-lite"/>
    </source>
</evidence>
<feature type="domain" description="SDA1 middle" evidence="3">
    <location>
        <begin position="29"/>
        <end position="126"/>
    </location>
</feature>
<keyword evidence="1" id="KW-0690">Ribosome biogenesis</keyword>
<dbReference type="Pfam" id="PF05285">
    <property type="entry name" value="SDA1_dom"/>
    <property type="match status" value="1"/>
</dbReference>
<feature type="region of interest" description="Disordered" evidence="2">
    <location>
        <begin position="28"/>
        <end position="53"/>
    </location>
</feature>
<dbReference type="InterPro" id="IPR027312">
    <property type="entry name" value="Sda1"/>
</dbReference>
<organism evidence="4 5">
    <name type="scientific">Cirrhinus mrigala</name>
    <name type="common">Mrigala</name>
    <dbReference type="NCBI Taxonomy" id="683832"/>
    <lineage>
        <taxon>Eukaryota</taxon>
        <taxon>Metazoa</taxon>
        <taxon>Chordata</taxon>
        <taxon>Craniata</taxon>
        <taxon>Vertebrata</taxon>
        <taxon>Euteleostomi</taxon>
        <taxon>Actinopterygii</taxon>
        <taxon>Neopterygii</taxon>
        <taxon>Teleostei</taxon>
        <taxon>Ostariophysi</taxon>
        <taxon>Cypriniformes</taxon>
        <taxon>Cyprinidae</taxon>
        <taxon>Labeoninae</taxon>
        <taxon>Labeonini</taxon>
        <taxon>Cirrhinus</taxon>
    </lineage>
</organism>
<gene>
    <name evidence="4" type="ORF">M9458_042592</name>
</gene>
<comment type="similarity">
    <text evidence="1">Belongs to the SDA1 family.</text>
</comment>
<accession>A0ABD0NPL3</accession>
<feature type="compositionally biased region" description="Acidic residues" evidence="2">
    <location>
        <begin position="28"/>
        <end position="52"/>
    </location>
</feature>
<dbReference type="PANTHER" id="PTHR12730:SF0">
    <property type="entry name" value="PROTEIN SDA1 HOMOLOG"/>
    <property type="match status" value="1"/>
</dbReference>
<keyword evidence="5" id="KW-1185">Reference proteome</keyword>
<dbReference type="EMBL" id="JAMKFB020000021">
    <property type="protein sequence ID" value="KAL0163196.1"/>
    <property type="molecule type" value="Genomic_DNA"/>
</dbReference>
<keyword evidence="1" id="KW-0813">Transport</keyword>
<reference evidence="4 5" key="1">
    <citation type="submission" date="2024-05" db="EMBL/GenBank/DDBJ databases">
        <title>Genome sequencing and assembly of Indian major carp, Cirrhinus mrigala (Hamilton, 1822).</title>
        <authorList>
            <person name="Mohindra V."/>
            <person name="Chowdhury L.M."/>
            <person name="Lal K."/>
            <person name="Jena J.K."/>
        </authorList>
    </citation>
    <scope>NUCLEOTIDE SEQUENCE [LARGE SCALE GENOMIC DNA]</scope>
    <source>
        <strain evidence="4">CM1030</strain>
        <tissue evidence="4">Blood</tissue>
    </source>
</reference>
<proteinExistence type="inferred from homology"/>
<feature type="non-terminal residue" evidence="4">
    <location>
        <position position="130"/>
    </location>
</feature>
<dbReference type="Proteomes" id="UP001529510">
    <property type="component" value="Unassembled WGS sequence"/>
</dbReference>
<evidence type="ECO:0000313" key="5">
    <source>
        <dbReference type="Proteomes" id="UP001529510"/>
    </source>
</evidence>
<feature type="non-terminal residue" evidence="4">
    <location>
        <position position="1"/>
    </location>
</feature>
<dbReference type="AlphaFoldDB" id="A0ABD0NPL3"/>
<comment type="caution">
    <text evidence="4">The sequence shown here is derived from an EMBL/GenBank/DDBJ whole genome shotgun (WGS) entry which is preliminary data.</text>
</comment>
<evidence type="ECO:0000259" key="3">
    <source>
        <dbReference type="Pfam" id="PF05285"/>
    </source>
</evidence>
<feature type="region of interest" description="Disordered" evidence="2">
    <location>
        <begin position="111"/>
        <end position="130"/>
    </location>
</feature>
<keyword evidence="1" id="KW-0539">Nucleus</keyword>
<sequence length="130" mass="14730">SSKEAKIQNYGELEAKDYIPGAEVLEVEEKVDEEEDEDGWESASMSEDDDDGEWVKVHHSSDEEQTEVAEKLKNIPVDERKAKAAAVSTSRLLTQDDFKKIRVAQMAKEITSATRKGQKRKTVDNDEEEE</sequence>
<dbReference type="GO" id="GO:0005730">
    <property type="term" value="C:nucleolus"/>
    <property type="evidence" value="ECO:0007669"/>
    <property type="project" value="UniProtKB-SubCell"/>
</dbReference>
<dbReference type="InterPro" id="IPR007949">
    <property type="entry name" value="SDA1_MD"/>
</dbReference>